<evidence type="ECO:0000259" key="5">
    <source>
        <dbReference type="Pfam" id="PF04253"/>
    </source>
</evidence>
<proteinExistence type="inferred from homology"/>
<feature type="domain" description="Transferrin receptor-like dimerisation" evidence="5">
    <location>
        <begin position="776"/>
        <end position="901"/>
    </location>
</feature>
<protein>
    <submittedName>
        <fullName evidence="7">Peptidase M28 and transferrin receptor-like family protein</fullName>
    </submittedName>
</protein>
<evidence type="ECO:0000256" key="1">
    <source>
        <dbReference type="ARBA" id="ARBA00005634"/>
    </source>
</evidence>
<dbReference type="PANTHER" id="PTHR10404">
    <property type="entry name" value="N-ACETYLATED-ALPHA-LINKED ACIDIC DIPEPTIDASE"/>
    <property type="match status" value="1"/>
</dbReference>
<feature type="region of interest" description="Disordered" evidence="2">
    <location>
        <begin position="1"/>
        <end position="93"/>
    </location>
</feature>
<dbReference type="SUPFAM" id="SSF53187">
    <property type="entry name" value="Zn-dependent exopeptidases"/>
    <property type="match status" value="1"/>
</dbReference>
<dbReference type="Pfam" id="PF04253">
    <property type="entry name" value="TFR_dimer"/>
    <property type="match status" value="1"/>
</dbReference>
<dbReference type="FunFam" id="3.40.630.10:FF:000101">
    <property type="entry name" value="N-acetylated alpha-linked acidic dipeptidase like 1"/>
    <property type="match status" value="1"/>
</dbReference>
<dbReference type="CDD" id="cd08022">
    <property type="entry name" value="M28_PSMA_like"/>
    <property type="match status" value="1"/>
</dbReference>
<dbReference type="GO" id="GO:0004180">
    <property type="term" value="F:carboxypeptidase activity"/>
    <property type="evidence" value="ECO:0007669"/>
    <property type="project" value="TreeGrafter"/>
</dbReference>
<dbReference type="HOGENOM" id="CLU_005688_1_0_1"/>
<dbReference type="CDD" id="cd02121">
    <property type="entry name" value="PA_GCPII_like"/>
    <property type="match status" value="1"/>
</dbReference>
<name>A0A014N4C8_9HYPO</name>
<dbReference type="SUPFAM" id="SSF47672">
    <property type="entry name" value="Transferrin receptor-like dimerisation domain"/>
    <property type="match status" value="1"/>
</dbReference>
<dbReference type="PANTHER" id="PTHR10404:SF71">
    <property type="entry name" value="CARBOXYPEPTIDASE TRE2, PUTATIVE (AFU_ORTHOLOGUE AFUA_3G10650)-RELATED"/>
    <property type="match status" value="1"/>
</dbReference>
<reference evidence="7 8" key="1">
    <citation type="submission" date="2014-02" db="EMBL/GenBank/DDBJ databases">
        <title>The genome sequence of the entomopathogenic fungus Metarhizium robertsii ARSEF 2575.</title>
        <authorList>
            <person name="Giuliano Garisto Donzelli B."/>
            <person name="Roe B.A."/>
            <person name="Macmil S.L."/>
            <person name="Krasnoff S.B."/>
            <person name="Gibson D.M."/>
        </authorList>
    </citation>
    <scope>NUCLEOTIDE SEQUENCE [LARGE SCALE GENOMIC DNA]</scope>
    <source>
        <strain evidence="7 8">ARSEF 2575</strain>
    </source>
</reference>
<gene>
    <name evidence="7" type="ORF">X797_005680</name>
</gene>
<dbReference type="InterPro" id="IPR046450">
    <property type="entry name" value="PA_dom_sf"/>
</dbReference>
<dbReference type="InterPro" id="IPR007365">
    <property type="entry name" value="TFR-like_dimer_dom"/>
</dbReference>
<evidence type="ECO:0000259" key="4">
    <source>
        <dbReference type="Pfam" id="PF02225"/>
    </source>
</evidence>
<dbReference type="Pfam" id="PF04389">
    <property type="entry name" value="Peptidase_M28"/>
    <property type="match status" value="1"/>
</dbReference>
<dbReference type="Gene3D" id="3.40.630.10">
    <property type="entry name" value="Zn peptidases"/>
    <property type="match status" value="1"/>
</dbReference>
<dbReference type="Gene3D" id="1.20.930.40">
    <property type="entry name" value="Transferrin receptor-like, dimerisation domain"/>
    <property type="match status" value="1"/>
</dbReference>
<dbReference type="InterPro" id="IPR003137">
    <property type="entry name" value="PA_domain"/>
</dbReference>
<organism evidence="7 8">
    <name type="scientific">Metarhizium robertsii</name>
    <dbReference type="NCBI Taxonomy" id="568076"/>
    <lineage>
        <taxon>Eukaryota</taxon>
        <taxon>Fungi</taxon>
        <taxon>Dikarya</taxon>
        <taxon>Ascomycota</taxon>
        <taxon>Pezizomycotina</taxon>
        <taxon>Sordariomycetes</taxon>
        <taxon>Hypocreomycetidae</taxon>
        <taxon>Hypocreales</taxon>
        <taxon>Clavicipitaceae</taxon>
        <taxon>Metarhizium</taxon>
    </lineage>
</organism>
<dbReference type="InterPro" id="IPR036757">
    <property type="entry name" value="TFR-like_dimer_dom_sf"/>
</dbReference>
<evidence type="ECO:0000256" key="3">
    <source>
        <dbReference type="SAM" id="Phobius"/>
    </source>
</evidence>
<dbReference type="Pfam" id="PF02225">
    <property type="entry name" value="PA"/>
    <property type="match status" value="1"/>
</dbReference>
<accession>A0A014N4C8</accession>
<dbReference type="Proteomes" id="UP000030151">
    <property type="component" value="Unassembled WGS sequence"/>
</dbReference>
<dbReference type="InterPro" id="IPR007484">
    <property type="entry name" value="Peptidase_M28"/>
</dbReference>
<keyword evidence="3" id="KW-1133">Transmembrane helix</keyword>
<dbReference type="EMBL" id="JELW01000009">
    <property type="protein sequence ID" value="EXV01107.1"/>
    <property type="molecule type" value="Genomic_DNA"/>
</dbReference>
<feature type="transmembrane region" description="Helical" evidence="3">
    <location>
        <begin position="179"/>
        <end position="201"/>
    </location>
</feature>
<feature type="region of interest" description="Disordered" evidence="2">
    <location>
        <begin position="147"/>
        <end position="169"/>
    </location>
</feature>
<comment type="similarity">
    <text evidence="1">Belongs to the peptidase M28 family. M28B subfamily.</text>
</comment>
<feature type="domain" description="PA" evidence="4">
    <location>
        <begin position="336"/>
        <end position="423"/>
    </location>
</feature>
<sequence>MPSDEKTPFYDPVPPTYDEALASGSRRGYDWGPTRSSIDNRDADEAEQQSLLRQPETAAGPSRQPPRGYRPPTVETDDEFSLLGSDSELDSDEEAAQIRREMQEMEVEEPSTSIGSVWSKRIGFSLSLPKWKWSWRPRLPRFRIQLPSRATEPTRNENEAETETSTDTRRQWPRMNSMAMIIVFARLVALLIVLGFIYFLFATGFFSGFSTRLPGGLRFDPEDLKAFLQSNVDPMRMRASVLHYSHYAHIAGTEGDYAMAMDVESMFHRAGLESVQLDKYYVYVNYPRKDGRAVQIMDTDGKTAKWTAKLDEEERGGETAGRQTYAFHAHSKSGDVKGPLIYANYGSRDDFQKLQDKGIDTKGAIALVRQMGTQKDVALKVKAAELAGFAGCLIYSDPAENGFVKGDVAPKGRWMPEDGVQRGSVSLKNMGVGDVLTPGWESKKEKQRMAVEDAPGLVKIPSLPLAWRDAKILLQQIKGYGQQVPDGWKGSVPEVDEWWTGDHSSPVVRLQNEQDEIEKQPVWNVYGKILGMEQTSNSIILGNHRDSMAFGASQPHSGTAVMIELARIFGNLLSRGWRPLRTIEFMSWDAAEYNMAGSTEYVEMNLDTLRQNAYAYINLDAAITGTQFTAAGSPPLDRALIRALERVVDPFKNETLKYQWDSRKATLQGLGGGGDYVPFQDIAGTSSIDLKFEGEPVPFGSSYESFNLVEQVIDPNFIYHGLMGQVVGLLLLDLADRAIMPFNMVGYARSLNHWVHDLEYWMNKQKTAKDGASKIPFQELKDAVELVKSNAEEFEKWELEWDRSILSSGGYEANGLGTQRINYNDRMAAFEASLLDLELGGGIPNRTQFKHVVFGPQLWSTYDASFFPAIRDTVEAGDWELARLLTTKTAALLRKAATILQM</sequence>
<dbReference type="eggNOG" id="KOG2195">
    <property type="taxonomic scope" value="Eukaryota"/>
</dbReference>
<evidence type="ECO:0000259" key="6">
    <source>
        <dbReference type="Pfam" id="PF04389"/>
    </source>
</evidence>
<feature type="domain" description="Peptidase M28" evidence="6">
    <location>
        <begin position="524"/>
        <end position="694"/>
    </location>
</feature>
<keyword evidence="3" id="KW-0812">Transmembrane</keyword>
<dbReference type="InterPro" id="IPR039373">
    <property type="entry name" value="Peptidase_M28B"/>
</dbReference>
<comment type="caution">
    <text evidence="7">The sequence shown here is derived from an EMBL/GenBank/DDBJ whole genome shotgun (WGS) entry which is preliminary data.</text>
</comment>
<evidence type="ECO:0000256" key="2">
    <source>
        <dbReference type="SAM" id="MobiDB-lite"/>
    </source>
</evidence>
<dbReference type="SUPFAM" id="SSF52025">
    <property type="entry name" value="PA domain"/>
    <property type="match status" value="1"/>
</dbReference>
<evidence type="ECO:0000313" key="8">
    <source>
        <dbReference type="Proteomes" id="UP000030151"/>
    </source>
</evidence>
<keyword evidence="3" id="KW-0472">Membrane</keyword>
<keyword evidence="7" id="KW-0675">Receptor</keyword>
<dbReference type="Gene3D" id="3.50.30.30">
    <property type="match status" value="1"/>
</dbReference>
<evidence type="ECO:0000313" key="7">
    <source>
        <dbReference type="EMBL" id="EXV01107.1"/>
    </source>
</evidence>
<dbReference type="AlphaFoldDB" id="A0A014N4C8"/>
<dbReference type="OrthoDB" id="5841748at2759"/>